<dbReference type="EMBL" id="VMBG01000001">
    <property type="protein sequence ID" value="TSJ79005.1"/>
    <property type="molecule type" value="Genomic_DNA"/>
</dbReference>
<dbReference type="Proteomes" id="UP000315648">
    <property type="component" value="Unassembled WGS sequence"/>
</dbReference>
<name>A0A556QQU3_9BACT</name>
<comment type="caution">
    <text evidence="1">The sequence shown here is derived from an EMBL/GenBank/DDBJ whole genome shotgun (WGS) entry which is preliminary data.</text>
</comment>
<organism evidence="1 2">
    <name type="scientific">Rariglobus hedericola</name>
    <dbReference type="NCBI Taxonomy" id="2597822"/>
    <lineage>
        <taxon>Bacteria</taxon>
        <taxon>Pseudomonadati</taxon>
        <taxon>Verrucomicrobiota</taxon>
        <taxon>Opitutia</taxon>
        <taxon>Opitutales</taxon>
        <taxon>Opitutaceae</taxon>
        <taxon>Rariglobus</taxon>
    </lineage>
</organism>
<evidence type="ECO:0000313" key="2">
    <source>
        <dbReference type="Proteomes" id="UP000315648"/>
    </source>
</evidence>
<evidence type="ECO:0000313" key="1">
    <source>
        <dbReference type="EMBL" id="TSJ79005.1"/>
    </source>
</evidence>
<dbReference type="RefSeq" id="WP_144229348.1">
    <property type="nucleotide sequence ID" value="NZ_CBCRVV010000005.1"/>
</dbReference>
<protein>
    <submittedName>
        <fullName evidence="1">Uncharacterized protein</fullName>
    </submittedName>
</protein>
<gene>
    <name evidence="1" type="ORF">FPL22_06815</name>
</gene>
<keyword evidence="2" id="KW-1185">Reference proteome</keyword>
<dbReference type="OrthoDB" id="199485at2"/>
<accession>A0A556QQU3</accession>
<proteinExistence type="predicted"/>
<dbReference type="AlphaFoldDB" id="A0A556QQU3"/>
<sequence>MISQTHTLPPKPAVSVEASAPFDVLWGKPIFRAPDMLPRVAVAASVPFTAHRVTETRRSAK</sequence>
<reference evidence="1 2" key="1">
    <citation type="submission" date="2019-07" db="EMBL/GenBank/DDBJ databases">
        <title>Description of 53C-WASEF.</title>
        <authorList>
            <person name="Pitt A."/>
            <person name="Hahn M.W."/>
        </authorList>
    </citation>
    <scope>NUCLEOTIDE SEQUENCE [LARGE SCALE GENOMIC DNA]</scope>
    <source>
        <strain evidence="1 2">53C-WASEF</strain>
    </source>
</reference>